<name>A0A6G0WPE4_9STRA</name>
<keyword evidence="2" id="KW-1185">Reference proteome</keyword>
<organism evidence="1 2">
    <name type="scientific">Aphanomyces euteiches</name>
    <dbReference type="NCBI Taxonomy" id="100861"/>
    <lineage>
        <taxon>Eukaryota</taxon>
        <taxon>Sar</taxon>
        <taxon>Stramenopiles</taxon>
        <taxon>Oomycota</taxon>
        <taxon>Saprolegniomycetes</taxon>
        <taxon>Saprolegniales</taxon>
        <taxon>Verrucalvaceae</taxon>
        <taxon>Aphanomyces</taxon>
    </lineage>
</organism>
<dbReference type="EMBL" id="VJMJ01000166">
    <property type="protein sequence ID" value="KAF0729266.1"/>
    <property type="molecule type" value="Genomic_DNA"/>
</dbReference>
<dbReference type="AlphaFoldDB" id="A0A6G0WPE4"/>
<accession>A0A6G0WPE4</accession>
<dbReference type="Proteomes" id="UP000481153">
    <property type="component" value="Unassembled WGS sequence"/>
</dbReference>
<comment type="caution">
    <text evidence="1">The sequence shown here is derived from an EMBL/GenBank/DDBJ whole genome shotgun (WGS) entry which is preliminary data.</text>
</comment>
<sequence length="209" mass="21310">MVISPGVLASSPKGHLSIHSSGSGQLTIHDDQLVASGLTLWHTGSGRLQLRCSSISADIVDVTSRGRGMVALCTSSLTASDLSIANHSSGVIYVKDTTRVLTHDARVVNRGTGAIRLGLNTLIADELMLVVGGSGPILMSTTAALNVALLDSRICSSGSLQLTCDQDASSCVAHHIALASSGNLSTNVTAGSSHTNLSGSGCVRYVSPC</sequence>
<dbReference type="Gene3D" id="2.160.20.120">
    <property type="match status" value="1"/>
</dbReference>
<evidence type="ECO:0000313" key="2">
    <source>
        <dbReference type="Proteomes" id="UP000481153"/>
    </source>
</evidence>
<dbReference type="PANTHER" id="PTHR39200">
    <property type="entry name" value="HYPOTHETICAL EXPORTED PROTEIN"/>
    <property type="match status" value="1"/>
</dbReference>
<reference evidence="1 2" key="1">
    <citation type="submission" date="2019-07" db="EMBL/GenBank/DDBJ databases">
        <title>Genomics analysis of Aphanomyces spp. identifies a new class of oomycete effector associated with host adaptation.</title>
        <authorList>
            <person name="Gaulin E."/>
        </authorList>
    </citation>
    <scope>NUCLEOTIDE SEQUENCE [LARGE SCALE GENOMIC DNA]</scope>
    <source>
        <strain evidence="1 2">ATCC 201684</strain>
    </source>
</reference>
<proteinExistence type="predicted"/>
<dbReference type="PANTHER" id="PTHR39200:SF1">
    <property type="entry name" value="AUTO-TRANSPORTER ADHESIN HEAD GIN DOMAIN-CONTAINING PROTEIN-RELATED"/>
    <property type="match status" value="1"/>
</dbReference>
<gene>
    <name evidence="1" type="ORF">Ae201684_013015</name>
</gene>
<evidence type="ECO:0000313" key="1">
    <source>
        <dbReference type="EMBL" id="KAF0729266.1"/>
    </source>
</evidence>
<dbReference type="VEuPathDB" id="FungiDB:AeMF1_014989"/>
<protein>
    <submittedName>
        <fullName evidence="1">Uncharacterized protein</fullName>
    </submittedName>
</protein>